<gene>
    <name evidence="2" type="ORF">CEUSTIGMA_g9989.t1</name>
</gene>
<protein>
    <submittedName>
        <fullName evidence="2">Uncharacterized protein</fullName>
    </submittedName>
</protein>
<reference evidence="2 3" key="1">
    <citation type="submission" date="2017-08" db="EMBL/GenBank/DDBJ databases">
        <title>Acidophilic green algal genome provides insights into adaptation to an acidic environment.</title>
        <authorList>
            <person name="Hirooka S."/>
            <person name="Hirose Y."/>
            <person name="Kanesaki Y."/>
            <person name="Higuchi S."/>
            <person name="Fujiwara T."/>
            <person name="Onuma R."/>
            <person name="Era A."/>
            <person name="Ohbayashi R."/>
            <person name="Uzuka A."/>
            <person name="Nozaki H."/>
            <person name="Yoshikawa H."/>
            <person name="Miyagishima S.Y."/>
        </authorList>
    </citation>
    <scope>NUCLEOTIDE SEQUENCE [LARGE SCALE GENOMIC DNA]</scope>
    <source>
        <strain evidence="2 3">NIES-2499</strain>
    </source>
</reference>
<feature type="transmembrane region" description="Helical" evidence="1">
    <location>
        <begin position="6"/>
        <end position="23"/>
    </location>
</feature>
<dbReference type="OrthoDB" id="419711at2759"/>
<dbReference type="PANTHER" id="PTHR12242">
    <property type="entry name" value="OS02G0130600 PROTEIN-RELATED"/>
    <property type="match status" value="1"/>
</dbReference>
<keyword evidence="1" id="KW-0812">Transmembrane</keyword>
<dbReference type="Proteomes" id="UP000232323">
    <property type="component" value="Unassembled WGS sequence"/>
</dbReference>
<dbReference type="GO" id="GO:0016020">
    <property type="term" value="C:membrane"/>
    <property type="evidence" value="ECO:0007669"/>
    <property type="project" value="TreeGrafter"/>
</dbReference>
<organism evidence="2 3">
    <name type="scientific">Chlamydomonas eustigma</name>
    <dbReference type="NCBI Taxonomy" id="1157962"/>
    <lineage>
        <taxon>Eukaryota</taxon>
        <taxon>Viridiplantae</taxon>
        <taxon>Chlorophyta</taxon>
        <taxon>core chlorophytes</taxon>
        <taxon>Chlorophyceae</taxon>
        <taxon>CS clade</taxon>
        <taxon>Chlamydomonadales</taxon>
        <taxon>Chlamydomonadaceae</taxon>
        <taxon>Chlamydomonas</taxon>
    </lineage>
</organism>
<evidence type="ECO:0000313" key="2">
    <source>
        <dbReference type="EMBL" id="GAX82563.1"/>
    </source>
</evidence>
<dbReference type="EMBL" id="BEGY01000082">
    <property type="protein sequence ID" value="GAX82563.1"/>
    <property type="molecule type" value="Genomic_DNA"/>
</dbReference>
<sequence length="363" mass="41485">MGLSEFLVVLTVLTVNLLLLCSSTSHPSVRQHRACWYHFSSNESSEIVADGRGEHNATDTCYSIDSLDLYRGCLGTVALFLLRILTLSLFAAALVWEHLGPACCASRGLSWNWFTYFTNWTFTLYGAQALLGCYTTFKALRSGSVYQLELKVCEDEEFPIRQEPAERPWRMDQLLSSSTSRVQGVLHLRSASKQRWQHKMFTPTERLFSLLFVVVFCNSITVTLFYWVLCSYQNLKLDNIVRHGGDLVPLFLDLMASRHPVSSSHVQWVVAFPSVYLVFMWGLASSTGRWVYGELDWSKPISLVYYLALVLLMLFSFGTVYLLARCREWYHKFINHRSQNGLCSIKNVAGRHPHEEEASFLPA</sequence>
<accession>A0A250XHP3</accession>
<keyword evidence="1" id="KW-1133">Transmembrane helix</keyword>
<keyword evidence="1" id="KW-0472">Membrane</keyword>
<evidence type="ECO:0000313" key="3">
    <source>
        <dbReference type="Proteomes" id="UP000232323"/>
    </source>
</evidence>
<dbReference type="AlphaFoldDB" id="A0A250XHP3"/>
<dbReference type="PANTHER" id="PTHR12242:SF1">
    <property type="entry name" value="MYND-TYPE DOMAIN-CONTAINING PROTEIN"/>
    <property type="match status" value="1"/>
</dbReference>
<keyword evidence="3" id="KW-1185">Reference proteome</keyword>
<feature type="transmembrane region" description="Helical" evidence="1">
    <location>
        <begin position="304"/>
        <end position="324"/>
    </location>
</feature>
<feature type="transmembrane region" description="Helical" evidence="1">
    <location>
        <begin position="73"/>
        <end position="96"/>
    </location>
</feature>
<feature type="transmembrane region" description="Helical" evidence="1">
    <location>
        <begin position="207"/>
        <end position="228"/>
    </location>
</feature>
<proteinExistence type="predicted"/>
<name>A0A250XHP3_9CHLO</name>
<comment type="caution">
    <text evidence="2">The sequence shown here is derived from an EMBL/GenBank/DDBJ whole genome shotgun (WGS) entry which is preliminary data.</text>
</comment>
<evidence type="ECO:0000256" key="1">
    <source>
        <dbReference type="SAM" id="Phobius"/>
    </source>
</evidence>
<feature type="transmembrane region" description="Helical" evidence="1">
    <location>
        <begin position="268"/>
        <end position="284"/>
    </location>
</feature>
<feature type="transmembrane region" description="Helical" evidence="1">
    <location>
        <begin position="116"/>
        <end position="137"/>
    </location>
</feature>